<dbReference type="PANTHER" id="PTHR37984">
    <property type="entry name" value="PROTEIN CBG26694"/>
    <property type="match status" value="1"/>
</dbReference>
<dbReference type="AlphaFoldDB" id="A0A0C2CAE8"/>
<dbReference type="InterPro" id="IPR050951">
    <property type="entry name" value="Retrovirus_Pol_polyprotein"/>
</dbReference>
<dbReference type="InterPro" id="IPR043502">
    <property type="entry name" value="DNA/RNA_pol_sf"/>
</dbReference>
<organism evidence="1 2">
    <name type="scientific">Ancylostoma duodenale</name>
    <dbReference type="NCBI Taxonomy" id="51022"/>
    <lineage>
        <taxon>Eukaryota</taxon>
        <taxon>Metazoa</taxon>
        <taxon>Ecdysozoa</taxon>
        <taxon>Nematoda</taxon>
        <taxon>Chromadorea</taxon>
        <taxon>Rhabditida</taxon>
        <taxon>Rhabditina</taxon>
        <taxon>Rhabditomorpha</taxon>
        <taxon>Strongyloidea</taxon>
        <taxon>Ancylostomatidae</taxon>
        <taxon>Ancylostomatinae</taxon>
        <taxon>Ancylostoma</taxon>
    </lineage>
</organism>
<evidence type="ECO:0000313" key="1">
    <source>
        <dbReference type="EMBL" id="KIH53278.1"/>
    </source>
</evidence>
<keyword evidence="2" id="KW-1185">Reference proteome</keyword>
<proteinExistence type="predicted"/>
<dbReference type="SUPFAM" id="SSF56672">
    <property type="entry name" value="DNA/RNA polymerases"/>
    <property type="match status" value="1"/>
</dbReference>
<dbReference type="PANTHER" id="PTHR37984:SF5">
    <property type="entry name" value="PROTEIN NYNRIN-LIKE"/>
    <property type="match status" value="1"/>
</dbReference>
<reference evidence="1 2" key="1">
    <citation type="submission" date="2013-12" db="EMBL/GenBank/DDBJ databases">
        <title>Draft genome of the parsitic nematode Ancylostoma duodenale.</title>
        <authorList>
            <person name="Mitreva M."/>
        </authorList>
    </citation>
    <scope>NUCLEOTIDE SEQUENCE [LARGE SCALE GENOMIC DNA]</scope>
    <source>
        <strain evidence="1 2">Zhejiang</strain>
    </source>
</reference>
<name>A0A0C2CAE8_9BILA</name>
<protein>
    <recommendedName>
        <fullName evidence="3">Reverse transcriptase domain-containing protein</fullName>
    </recommendedName>
</protein>
<dbReference type="EMBL" id="KN741611">
    <property type="protein sequence ID" value="KIH53278.1"/>
    <property type="molecule type" value="Genomic_DNA"/>
</dbReference>
<accession>A0A0C2CAE8</accession>
<dbReference type="OrthoDB" id="8962596at2759"/>
<gene>
    <name evidence="1" type="ORF">ANCDUO_16598</name>
</gene>
<sequence>MLERTAATTEEREKKLIKLLYANKNGSRSEAFEALVMQYSHAFAVTDQELAQTKMVEHTIDTGDAAPIKQKTRPIPLATRVELRQILKDFQGRKVIEPKKCVLIEDKVEFLGHVIDKEGIHMNPAKVEAILLMDISKFW</sequence>
<evidence type="ECO:0000313" key="2">
    <source>
        <dbReference type="Proteomes" id="UP000054047"/>
    </source>
</evidence>
<dbReference type="Proteomes" id="UP000054047">
    <property type="component" value="Unassembled WGS sequence"/>
</dbReference>
<evidence type="ECO:0008006" key="3">
    <source>
        <dbReference type="Google" id="ProtNLM"/>
    </source>
</evidence>